<dbReference type="InterPro" id="IPR000823">
    <property type="entry name" value="Peroxidase_pln"/>
</dbReference>
<dbReference type="InterPro" id="IPR019794">
    <property type="entry name" value="Peroxidases_AS"/>
</dbReference>
<dbReference type="PRINTS" id="PR00461">
    <property type="entry name" value="PLPEROXIDASE"/>
</dbReference>
<dbReference type="Gramene" id="HORVU.MOREX.r3.3HG0325120.1">
    <property type="protein sequence ID" value="HORVU.MOREX.r3.3HG0325120.1"/>
    <property type="gene ID" value="HORVU.MOREX.r3.3HG0325120"/>
</dbReference>
<feature type="binding site" evidence="10">
    <location>
        <position position="109"/>
    </location>
    <ligand>
        <name>Ca(2+)</name>
        <dbReference type="ChEBI" id="CHEBI:29108"/>
        <label>1</label>
    </ligand>
</feature>
<comment type="cofactor">
    <cofactor evidence="10 13">
        <name>Ca(2+)</name>
        <dbReference type="ChEBI" id="CHEBI:29108"/>
    </cofactor>
    <text evidence="10 13">Binds 2 calcium ions per subunit.</text>
</comment>
<feature type="domain" description="Plant heme peroxidase family profile" evidence="15">
    <location>
        <begin position="60"/>
        <end position="314"/>
    </location>
</feature>
<feature type="region of interest" description="Disordered" evidence="14">
    <location>
        <begin position="306"/>
        <end position="329"/>
    </location>
</feature>
<evidence type="ECO:0000256" key="6">
    <source>
        <dbReference type="ARBA" id="ARBA00023002"/>
    </source>
</evidence>
<evidence type="ECO:0000313" key="16">
    <source>
        <dbReference type="EnsemblPlants" id="HORVU.MOREX.r3.3HG0325120.1"/>
    </source>
</evidence>
<dbReference type="SMR" id="A0A8I6Y2X6"/>
<evidence type="ECO:0000259" key="15">
    <source>
        <dbReference type="PROSITE" id="PS50873"/>
    </source>
</evidence>
<feature type="binding site" evidence="10">
    <location>
        <position position="123"/>
    </location>
    <ligand>
        <name>Ca(2+)</name>
        <dbReference type="ChEBI" id="CHEBI:29108"/>
        <label>1</label>
    </ligand>
</feature>
<dbReference type="EnsemblPlants" id="HORVU.MOREX.r3.3HG0325120.1">
    <property type="protein sequence ID" value="HORVU.MOREX.r3.3HG0325120.1"/>
    <property type="gene ID" value="HORVU.MOREX.r3.3HG0325120"/>
</dbReference>
<dbReference type="AlphaFoldDB" id="A0A8I6Y2X6"/>
<dbReference type="Proteomes" id="UP000011116">
    <property type="component" value="Chromosome 3H"/>
</dbReference>
<feature type="binding site" evidence="10">
    <location>
        <position position="105"/>
    </location>
    <ligand>
        <name>Ca(2+)</name>
        <dbReference type="ChEBI" id="CHEBI:29108"/>
        <label>1</label>
    </ligand>
</feature>
<dbReference type="GO" id="GO:0006979">
    <property type="term" value="P:response to oxidative stress"/>
    <property type="evidence" value="ECO:0007669"/>
    <property type="project" value="UniProtKB-UniRule"/>
</dbReference>
<feature type="binding site" evidence="10">
    <location>
        <position position="107"/>
    </location>
    <ligand>
        <name>Ca(2+)</name>
        <dbReference type="ChEBI" id="CHEBI:29108"/>
        <label>1</label>
    </ligand>
</feature>
<dbReference type="GO" id="GO:0140825">
    <property type="term" value="F:lactoperoxidase activity"/>
    <property type="evidence" value="ECO:0007669"/>
    <property type="project" value="UniProtKB-EC"/>
</dbReference>
<dbReference type="GO" id="GO:0020037">
    <property type="term" value="F:heme binding"/>
    <property type="evidence" value="ECO:0007669"/>
    <property type="project" value="UniProtKB-UniRule"/>
</dbReference>
<keyword evidence="12" id="KW-1015">Disulfide bond</keyword>
<dbReference type="Pfam" id="PF00141">
    <property type="entry name" value="peroxidase"/>
    <property type="match status" value="2"/>
</dbReference>
<keyword evidence="5 10" id="KW-0106">Calcium</keyword>
<comment type="subcellular location">
    <subcellularLocation>
        <location evidence="13">Secreted</location>
    </subcellularLocation>
</comment>
<feature type="signal peptide" evidence="13">
    <location>
        <begin position="1"/>
        <end position="32"/>
    </location>
</feature>
<keyword evidence="6 13" id="KW-0560">Oxidoreductase</keyword>
<comment type="function">
    <text evidence="13">Removal of H(2)O(2), oxidation of toxic reductants, biosynthesis and degradation of lignin, suberization, auxin catabolism, response to environmental stresses such as wounding, pathogen attack and oxidative stress.</text>
</comment>
<evidence type="ECO:0000256" key="4">
    <source>
        <dbReference type="ARBA" id="ARBA00022723"/>
    </source>
</evidence>
<evidence type="ECO:0000256" key="1">
    <source>
        <dbReference type="ARBA" id="ARBA00000189"/>
    </source>
</evidence>
<keyword evidence="17" id="KW-1185">Reference proteome</keyword>
<comment type="similarity">
    <text evidence="13">Belongs to the peroxidase family. Classical plant (class III) peroxidase subfamily.</text>
</comment>
<sequence>MVRVRRTSAPLLAAAVVAAVAVACSLGSGAYAAAEQEAVGAGAGAGVDDLWLRQPPITRGLSLDFYKRSCPRAASIVRHFVRDAVRKDVGLAAGLLRLHFHDCFVQGCDASVLLDGSATGPGEQQAPDTPPVGLQGHQRHPRPAGARVPRRRGVLLRHPGARRARLRGGLRRSGVPRAPRAPRQPAVRHAAGRAVRPPRADVHRAVPPQRGRLARPRRHRPRRALRRAHHAARALHLLRGPPLPAPRPDHELGLPRQAEADVPTDRRTPLDVRTPDVFDNKYCVNLVNREGLFVSDQDLFTNANTRPIASSSASPAASGTSSTSSACPW</sequence>
<feature type="site" description="Transition state stabilizer" evidence="11">
    <location>
        <position position="97"/>
    </location>
</feature>
<feature type="disulfide bond" evidence="12">
    <location>
        <begin position="103"/>
        <end position="108"/>
    </location>
</feature>
<keyword evidence="13" id="KW-0732">Signal</keyword>
<keyword evidence="3 13" id="KW-0349">Heme</keyword>
<feature type="binding site" evidence="10">
    <location>
        <position position="274"/>
    </location>
    <ligand>
        <name>Ca(2+)</name>
        <dbReference type="ChEBI" id="CHEBI:29108"/>
        <label>2</label>
    </ligand>
</feature>
<evidence type="ECO:0000256" key="12">
    <source>
        <dbReference type="PIRSR" id="PIRSR600823-5"/>
    </source>
</evidence>
<evidence type="ECO:0000313" key="17">
    <source>
        <dbReference type="Proteomes" id="UP000011116"/>
    </source>
</evidence>
<dbReference type="Gene3D" id="1.10.520.10">
    <property type="match status" value="1"/>
</dbReference>
<dbReference type="Gene3D" id="1.10.420.10">
    <property type="entry name" value="Peroxidase, domain 2"/>
    <property type="match status" value="1"/>
</dbReference>
<feature type="compositionally biased region" description="Basic residues" evidence="14">
    <location>
        <begin position="137"/>
        <end position="170"/>
    </location>
</feature>
<dbReference type="GO" id="GO:0046872">
    <property type="term" value="F:metal ion binding"/>
    <property type="evidence" value="ECO:0007669"/>
    <property type="project" value="UniProtKB-UniRule"/>
</dbReference>
<evidence type="ECO:0000256" key="2">
    <source>
        <dbReference type="ARBA" id="ARBA00022559"/>
    </source>
</evidence>
<dbReference type="PRINTS" id="PR00458">
    <property type="entry name" value="PEROXIDASE"/>
</dbReference>
<keyword evidence="8 13" id="KW-0376">Hydrogen peroxide</keyword>
<feature type="active site" description="Proton acceptor" evidence="9">
    <location>
        <position position="101"/>
    </location>
</feature>
<comment type="cofactor">
    <cofactor evidence="10 13">
        <name>heme b</name>
        <dbReference type="ChEBI" id="CHEBI:60344"/>
    </cofactor>
    <text evidence="10 13">Binds 1 heme b (iron(II)-protoporphyrin IX) group per subunit.</text>
</comment>
<evidence type="ECO:0000256" key="11">
    <source>
        <dbReference type="PIRSR" id="PIRSR600823-4"/>
    </source>
</evidence>
<evidence type="ECO:0000256" key="3">
    <source>
        <dbReference type="ARBA" id="ARBA00022617"/>
    </source>
</evidence>
<name>A0A8I6Y2X6_HORVV</name>
<dbReference type="GO" id="GO:0042744">
    <property type="term" value="P:hydrogen peroxide catabolic process"/>
    <property type="evidence" value="ECO:0007669"/>
    <property type="project" value="UniProtKB-KW"/>
</dbReference>
<evidence type="ECO:0000256" key="14">
    <source>
        <dbReference type="SAM" id="MobiDB-lite"/>
    </source>
</evidence>
<dbReference type="InterPro" id="IPR002016">
    <property type="entry name" value="Haem_peroxidase"/>
</dbReference>
<reference evidence="17" key="1">
    <citation type="journal article" date="2012" name="Nature">
        <title>A physical, genetic and functional sequence assembly of the barley genome.</title>
        <authorList>
            <consortium name="The International Barley Genome Sequencing Consortium"/>
            <person name="Mayer K.F."/>
            <person name="Waugh R."/>
            <person name="Brown J.W."/>
            <person name="Schulman A."/>
            <person name="Langridge P."/>
            <person name="Platzer M."/>
            <person name="Fincher G.B."/>
            <person name="Muehlbauer G.J."/>
            <person name="Sato K."/>
            <person name="Close T.J."/>
            <person name="Wise R.P."/>
            <person name="Stein N."/>
        </authorList>
    </citation>
    <scope>NUCLEOTIDE SEQUENCE [LARGE SCALE GENOMIC DNA]</scope>
    <source>
        <strain evidence="17">cv. Morex</strain>
    </source>
</reference>
<reference evidence="16" key="3">
    <citation type="submission" date="2022-01" db="UniProtKB">
        <authorList>
            <consortium name="EnsemblPlants"/>
        </authorList>
    </citation>
    <scope>IDENTIFICATION</scope>
    <source>
        <strain evidence="16">subsp. vulgare</strain>
    </source>
</reference>
<organism evidence="16 17">
    <name type="scientific">Hordeum vulgare subsp. vulgare</name>
    <name type="common">Domesticated barley</name>
    <dbReference type="NCBI Taxonomy" id="112509"/>
    <lineage>
        <taxon>Eukaryota</taxon>
        <taxon>Viridiplantae</taxon>
        <taxon>Streptophyta</taxon>
        <taxon>Embryophyta</taxon>
        <taxon>Tracheophyta</taxon>
        <taxon>Spermatophyta</taxon>
        <taxon>Magnoliopsida</taxon>
        <taxon>Liliopsida</taxon>
        <taxon>Poales</taxon>
        <taxon>Poaceae</taxon>
        <taxon>BOP clade</taxon>
        <taxon>Pooideae</taxon>
        <taxon>Triticodae</taxon>
        <taxon>Triticeae</taxon>
        <taxon>Hordeinae</taxon>
        <taxon>Hordeum</taxon>
    </lineage>
</organism>
<protein>
    <recommendedName>
        <fullName evidence="13">Peroxidase</fullName>
        <ecNumber evidence="13">1.11.1.7</ecNumber>
    </recommendedName>
</protein>
<dbReference type="PANTHER" id="PTHR31388">
    <property type="entry name" value="PEROXIDASE 72-RELATED"/>
    <property type="match status" value="1"/>
</dbReference>
<feature type="binding site" evidence="10">
    <location>
        <position position="102"/>
    </location>
    <ligand>
        <name>Ca(2+)</name>
        <dbReference type="ChEBI" id="CHEBI:29108"/>
        <label>1</label>
    </ligand>
</feature>
<comment type="catalytic activity">
    <reaction evidence="1 13">
        <text>2 a phenolic donor + H2O2 = 2 a phenolic radical donor + 2 H2O</text>
        <dbReference type="Rhea" id="RHEA:56136"/>
        <dbReference type="ChEBI" id="CHEBI:15377"/>
        <dbReference type="ChEBI" id="CHEBI:16240"/>
        <dbReference type="ChEBI" id="CHEBI:139520"/>
        <dbReference type="ChEBI" id="CHEBI:139521"/>
        <dbReference type="EC" id="1.11.1.7"/>
    </reaction>
</comment>
<dbReference type="PROSITE" id="PS00436">
    <property type="entry name" value="PEROXIDASE_2"/>
    <property type="match status" value="1"/>
</dbReference>
<dbReference type="GO" id="GO:0009505">
    <property type="term" value="C:plant-type cell wall"/>
    <property type="evidence" value="ECO:0000318"/>
    <property type="project" value="GO_Central"/>
</dbReference>
<dbReference type="PROSITE" id="PS51257">
    <property type="entry name" value="PROKAR_LIPOPROTEIN"/>
    <property type="match status" value="1"/>
</dbReference>
<evidence type="ECO:0000256" key="8">
    <source>
        <dbReference type="ARBA" id="ARBA00023324"/>
    </source>
</evidence>
<keyword evidence="2 13" id="KW-0575">Peroxidase</keyword>
<dbReference type="GO" id="GO:0005576">
    <property type="term" value="C:extracellular region"/>
    <property type="evidence" value="ECO:0007669"/>
    <property type="project" value="UniProtKB-SubCell"/>
</dbReference>
<dbReference type="EC" id="1.11.1.7" evidence="13"/>
<feature type="compositionally biased region" description="Low complexity" evidence="14">
    <location>
        <begin position="309"/>
        <end position="329"/>
    </location>
</feature>
<feature type="binding site" evidence="10">
    <location>
        <position position="279"/>
    </location>
    <ligand>
        <name>Ca(2+)</name>
        <dbReference type="ChEBI" id="CHEBI:29108"/>
        <label>2</label>
    </ligand>
</feature>
<feature type="compositionally biased region" description="Low complexity" evidence="14">
    <location>
        <begin position="172"/>
        <end position="189"/>
    </location>
</feature>
<dbReference type="PANTHER" id="PTHR31388:SF277">
    <property type="entry name" value="OS11G0334938 PROTEIN"/>
    <property type="match status" value="1"/>
</dbReference>
<feature type="binding site" evidence="10">
    <location>
        <position position="111"/>
    </location>
    <ligand>
        <name>Ca(2+)</name>
        <dbReference type="ChEBI" id="CHEBI:29108"/>
        <label>1</label>
    </ligand>
</feature>
<evidence type="ECO:0000256" key="7">
    <source>
        <dbReference type="ARBA" id="ARBA00023004"/>
    </source>
</evidence>
<evidence type="ECO:0000256" key="5">
    <source>
        <dbReference type="ARBA" id="ARBA00022837"/>
    </source>
</evidence>
<feature type="binding site" description="axial binding residue" evidence="10">
    <location>
        <position position="229"/>
    </location>
    <ligand>
        <name>heme b</name>
        <dbReference type="ChEBI" id="CHEBI:60344"/>
    </ligand>
    <ligandPart>
        <name>Fe</name>
        <dbReference type="ChEBI" id="CHEBI:18248"/>
    </ligandPart>
</feature>
<reference evidence="16" key="2">
    <citation type="submission" date="2020-10" db="EMBL/GenBank/DDBJ databases">
        <authorList>
            <person name="Scholz U."/>
            <person name="Mascher M."/>
            <person name="Fiebig A."/>
        </authorList>
    </citation>
    <scope>NUCLEOTIDE SEQUENCE [LARGE SCALE GENOMIC DNA]</scope>
    <source>
        <strain evidence="16">cv. Morex</strain>
    </source>
</reference>
<accession>A0A8I6Y2X6</accession>
<feature type="region of interest" description="Disordered" evidence="14">
    <location>
        <begin position="116"/>
        <end position="229"/>
    </location>
</feature>
<feature type="chain" id="PRO_5035342208" description="Peroxidase" evidence="13">
    <location>
        <begin position="33"/>
        <end position="329"/>
    </location>
</feature>
<feature type="binding site" evidence="10">
    <location>
        <position position="271"/>
    </location>
    <ligand>
        <name>Ca(2+)</name>
        <dbReference type="ChEBI" id="CHEBI:29108"/>
        <label>2</label>
    </ligand>
</feature>
<keyword evidence="7 10" id="KW-0408">Iron</keyword>
<dbReference type="InterPro" id="IPR010255">
    <property type="entry name" value="Haem_peroxidase_sf"/>
</dbReference>
<keyword evidence="4 10" id="KW-0479">Metal-binding</keyword>
<keyword evidence="13" id="KW-0964">Secreted</keyword>
<evidence type="ECO:0000256" key="13">
    <source>
        <dbReference type="RuleBase" id="RU362060"/>
    </source>
</evidence>
<proteinExistence type="inferred from homology"/>
<dbReference type="PROSITE" id="PS50873">
    <property type="entry name" value="PEROXIDASE_4"/>
    <property type="match status" value="1"/>
</dbReference>
<feature type="compositionally biased region" description="Basic residues" evidence="14">
    <location>
        <begin position="212"/>
        <end position="229"/>
    </location>
</feature>
<dbReference type="SUPFAM" id="SSF48113">
    <property type="entry name" value="Heme-dependent peroxidases"/>
    <property type="match status" value="2"/>
</dbReference>
<evidence type="ECO:0000256" key="9">
    <source>
        <dbReference type="PIRSR" id="PIRSR600823-1"/>
    </source>
</evidence>
<dbReference type="GO" id="GO:0004601">
    <property type="term" value="F:peroxidase activity"/>
    <property type="evidence" value="ECO:0000318"/>
    <property type="project" value="GO_Central"/>
</dbReference>
<evidence type="ECO:0000256" key="10">
    <source>
        <dbReference type="PIRSR" id="PIRSR600823-3"/>
    </source>
</evidence>
<dbReference type="Gramene" id="HORVU.MOREX.r2.3HG0271240.1">
    <property type="protein sequence ID" value="HORVU.MOREX.r2.3HG0271240.1"/>
    <property type="gene ID" value="HORVU.MOREX.r2.3HG0271240"/>
</dbReference>